<keyword evidence="2" id="KW-1185">Reference proteome</keyword>
<proteinExistence type="predicted"/>
<protein>
    <submittedName>
        <fullName evidence="1">Uncharacterized protein</fullName>
    </submittedName>
</protein>
<dbReference type="OrthoDB" id="6136514at2759"/>
<organism evidence="1 2">
    <name type="scientific">Mytilus galloprovincialis</name>
    <name type="common">Mediterranean mussel</name>
    <dbReference type="NCBI Taxonomy" id="29158"/>
    <lineage>
        <taxon>Eukaryota</taxon>
        <taxon>Metazoa</taxon>
        <taxon>Spiralia</taxon>
        <taxon>Lophotrochozoa</taxon>
        <taxon>Mollusca</taxon>
        <taxon>Bivalvia</taxon>
        <taxon>Autobranchia</taxon>
        <taxon>Pteriomorphia</taxon>
        <taxon>Mytilida</taxon>
        <taxon>Mytiloidea</taxon>
        <taxon>Mytilidae</taxon>
        <taxon>Mytilinae</taxon>
        <taxon>Mytilus</taxon>
    </lineage>
</organism>
<reference evidence="1" key="1">
    <citation type="submission" date="2018-11" db="EMBL/GenBank/DDBJ databases">
        <authorList>
            <person name="Alioto T."/>
            <person name="Alioto T."/>
        </authorList>
    </citation>
    <scope>NUCLEOTIDE SEQUENCE</scope>
</reference>
<evidence type="ECO:0000313" key="1">
    <source>
        <dbReference type="EMBL" id="VDI71680.1"/>
    </source>
</evidence>
<accession>A0A8B6GZF8</accession>
<dbReference type="AlphaFoldDB" id="A0A8B6GZF8"/>
<name>A0A8B6GZF8_MYTGA</name>
<evidence type="ECO:0000313" key="2">
    <source>
        <dbReference type="Proteomes" id="UP000596742"/>
    </source>
</evidence>
<sequence>MADKQDRLQDSCGTHDLTIVPPITFGFVEDIIKGSSQSLGIKEVSKGYKYFSEKYVTNITVHKVDNGCLVKGKCHRSQRKNESPHDIELFSNGIIRFCIRGMLGTPQRTSLVNFLLVLEEENGSSFDMDLIDNFEKSWHEALCLMERDFPAAFTGTNI</sequence>
<dbReference type="EMBL" id="UYJE01009253">
    <property type="protein sequence ID" value="VDI71680.1"/>
    <property type="molecule type" value="Genomic_DNA"/>
</dbReference>
<gene>
    <name evidence="1" type="ORF">MGAL_10B013604</name>
</gene>
<dbReference type="Proteomes" id="UP000596742">
    <property type="component" value="Unassembled WGS sequence"/>
</dbReference>
<comment type="caution">
    <text evidence="1">The sequence shown here is derived from an EMBL/GenBank/DDBJ whole genome shotgun (WGS) entry which is preliminary data.</text>
</comment>